<evidence type="ECO:0000256" key="1">
    <source>
        <dbReference type="ARBA" id="ARBA00004496"/>
    </source>
</evidence>
<sequence length="503" mass="57361">MFNLLIVDDEKLTREGLFENINWPDMNIGEVYTAPDGKEALALMLNKHIDILLCDVKMPHMDGIELATNVRAGYPDCKIIFLSGYSDKEYLKSAISLKAESYIEKPIDISEITNVISETVTQLQNDNLKKQSNDLLLSGLVESFPLVKQEIALALVLPDLDYDSFRAKYSPLYFTWDNSSLYAILCIHTDKKSLYNKDSRDLINAIYTFLESSSNPLPLDFFAGQTAGGDIALLINGTTGNALESAAALLREAIAEKLQLSVTIGISPVCNTLRELPRAYRQSCKAAMQSFYLGTGQIITFKNVHREKTLPERYFETLSINLDSTLQVFSFLEKEQFSDIENVRKHLYTLYKSMMERTLNNNLMSFEDFEQYNLGEIRELILEGMRAFQTLGNDLYDLKIKEAIHFILWNYNNCDLSVKTIADHVGLSQNYLCSLFKQNTNVTVNDFIIQVRMEKVKKLLKGTDLRLYEITEKVGITDPNYMSALFKRCCGQTPSQYRHSHPR</sequence>
<dbReference type="InterPro" id="IPR041522">
    <property type="entry name" value="CdaR_GGDEF"/>
</dbReference>
<evidence type="ECO:0000256" key="8">
    <source>
        <dbReference type="ARBA" id="ARBA00023163"/>
    </source>
</evidence>
<evidence type="ECO:0000259" key="12">
    <source>
        <dbReference type="PROSITE" id="PS50110"/>
    </source>
</evidence>
<evidence type="ECO:0000313" key="14">
    <source>
        <dbReference type="EMBL" id="EMS71431.1"/>
    </source>
</evidence>
<comment type="caution">
    <text evidence="14">The sequence shown here is derived from an EMBL/GenBank/DDBJ whole genome shotgun (WGS) entry which is preliminary data.</text>
</comment>
<evidence type="ECO:0000259" key="11">
    <source>
        <dbReference type="PROSITE" id="PS01124"/>
    </source>
</evidence>
<keyword evidence="15" id="KW-1185">Reference proteome</keyword>
<dbReference type="GO" id="GO:0005737">
    <property type="term" value="C:cytoplasm"/>
    <property type="evidence" value="ECO:0007669"/>
    <property type="project" value="UniProtKB-SubCell"/>
</dbReference>
<evidence type="ECO:0000256" key="2">
    <source>
        <dbReference type="ARBA" id="ARBA00018672"/>
    </source>
</evidence>
<accession>S0FM89</accession>
<proteinExistence type="predicted"/>
<dbReference type="Gene3D" id="1.10.10.60">
    <property type="entry name" value="Homeodomain-like"/>
    <property type="match status" value="2"/>
</dbReference>
<keyword evidence="3" id="KW-0963">Cytoplasm</keyword>
<evidence type="ECO:0000256" key="5">
    <source>
        <dbReference type="ARBA" id="ARBA00023012"/>
    </source>
</evidence>
<reference evidence="14 15" key="1">
    <citation type="journal article" date="2013" name="Genome Announc.">
        <title>Draft Genome Sequence of the Cellulolytic, Mesophilic, Anaerobic Bacterium Clostridium termitidis Strain CT1112 (DSM 5398).</title>
        <authorList>
            <person name="Lal S."/>
            <person name="Ramachandran U."/>
            <person name="Zhang X."/>
            <person name="Munir R."/>
            <person name="Sparling R."/>
            <person name="Levin D.B."/>
        </authorList>
    </citation>
    <scope>NUCLEOTIDE SEQUENCE [LARGE SCALE GENOMIC DNA]</scope>
    <source>
        <strain evidence="14 15">CT1112</strain>
    </source>
</reference>
<dbReference type="AlphaFoldDB" id="S0FM89"/>
<keyword evidence="6" id="KW-0805">Transcription regulation</keyword>
<dbReference type="InterPro" id="IPR009057">
    <property type="entry name" value="Homeodomain-like_sf"/>
</dbReference>
<dbReference type="CDD" id="cd17536">
    <property type="entry name" value="REC_YesN-like"/>
    <property type="match status" value="1"/>
</dbReference>
<evidence type="ECO:0000256" key="6">
    <source>
        <dbReference type="ARBA" id="ARBA00023015"/>
    </source>
</evidence>
<dbReference type="STRING" id="1195236.CTER_2743"/>
<dbReference type="InterPro" id="IPR001789">
    <property type="entry name" value="Sig_transdc_resp-reg_receiver"/>
</dbReference>
<keyword evidence="8" id="KW-0804">Transcription</keyword>
<feature type="domain" description="Response regulatory" evidence="12">
    <location>
        <begin position="3"/>
        <end position="120"/>
    </location>
</feature>
<evidence type="ECO:0000256" key="7">
    <source>
        <dbReference type="ARBA" id="ARBA00023125"/>
    </source>
</evidence>
<dbReference type="GO" id="GO:0000160">
    <property type="term" value="P:phosphorelay signal transduction system"/>
    <property type="evidence" value="ECO:0007669"/>
    <property type="project" value="UniProtKB-KW"/>
</dbReference>
<keyword evidence="5" id="KW-0902">Two-component regulatory system</keyword>
<dbReference type="SMART" id="SM00448">
    <property type="entry name" value="REC"/>
    <property type="match status" value="1"/>
</dbReference>
<dbReference type="GO" id="GO:0003700">
    <property type="term" value="F:DNA-binding transcription factor activity"/>
    <property type="evidence" value="ECO:0007669"/>
    <property type="project" value="InterPro"/>
</dbReference>
<dbReference type="Pfam" id="PF00072">
    <property type="entry name" value="Response_reg"/>
    <property type="match status" value="1"/>
</dbReference>
<evidence type="ECO:0000259" key="13">
    <source>
        <dbReference type="PROSITE" id="PS50887"/>
    </source>
</evidence>
<dbReference type="PANTHER" id="PTHR42713">
    <property type="entry name" value="HISTIDINE KINASE-RELATED"/>
    <property type="match status" value="1"/>
</dbReference>
<dbReference type="PROSITE" id="PS01124">
    <property type="entry name" value="HTH_ARAC_FAMILY_2"/>
    <property type="match status" value="1"/>
</dbReference>
<comment type="subcellular location">
    <subcellularLocation>
        <location evidence="1">Cytoplasm</location>
    </subcellularLocation>
</comment>
<dbReference type="InterPro" id="IPR011006">
    <property type="entry name" value="CheY-like_superfamily"/>
</dbReference>
<dbReference type="PANTHER" id="PTHR42713:SF3">
    <property type="entry name" value="TRANSCRIPTIONAL REGULATORY PROTEIN HPTR"/>
    <property type="match status" value="1"/>
</dbReference>
<gene>
    <name evidence="14" type="ORF">CTER_2743</name>
</gene>
<evidence type="ECO:0000313" key="15">
    <source>
        <dbReference type="Proteomes" id="UP000014155"/>
    </source>
</evidence>
<dbReference type="PROSITE" id="PS50887">
    <property type="entry name" value="GGDEF"/>
    <property type="match status" value="1"/>
</dbReference>
<dbReference type="SUPFAM" id="SSF52172">
    <property type="entry name" value="CheY-like"/>
    <property type="match status" value="1"/>
</dbReference>
<evidence type="ECO:0000256" key="9">
    <source>
        <dbReference type="ARBA" id="ARBA00024867"/>
    </source>
</evidence>
<dbReference type="Proteomes" id="UP000014155">
    <property type="component" value="Unassembled WGS sequence"/>
</dbReference>
<comment type="function">
    <text evidence="9">May play the central regulatory role in sporulation. It may be an element of the effector pathway responsible for the activation of sporulation genes in response to nutritional stress. Spo0A may act in concert with spo0H (a sigma factor) to control the expression of some genes that are critical to the sporulation process.</text>
</comment>
<dbReference type="InterPro" id="IPR000160">
    <property type="entry name" value="GGDEF_dom"/>
</dbReference>
<dbReference type="GO" id="GO:0043565">
    <property type="term" value="F:sequence-specific DNA binding"/>
    <property type="evidence" value="ECO:0007669"/>
    <property type="project" value="InterPro"/>
</dbReference>
<keyword evidence="7" id="KW-0238">DNA-binding</keyword>
<keyword evidence="4 10" id="KW-0597">Phosphoprotein</keyword>
<dbReference type="Gene3D" id="3.40.50.2300">
    <property type="match status" value="1"/>
</dbReference>
<dbReference type="eggNOG" id="COG2207">
    <property type="taxonomic scope" value="Bacteria"/>
</dbReference>
<feature type="modified residue" description="4-aspartylphosphate" evidence="10">
    <location>
        <position position="55"/>
    </location>
</feature>
<dbReference type="eggNOG" id="COG4753">
    <property type="taxonomic scope" value="Bacteria"/>
</dbReference>
<dbReference type="PATRIC" id="fig|1195236.3.peg.3064"/>
<dbReference type="InterPro" id="IPR018060">
    <property type="entry name" value="HTH_AraC"/>
</dbReference>
<dbReference type="PROSITE" id="PS50110">
    <property type="entry name" value="RESPONSE_REGULATORY"/>
    <property type="match status" value="1"/>
</dbReference>
<evidence type="ECO:0000256" key="10">
    <source>
        <dbReference type="PROSITE-ProRule" id="PRU00169"/>
    </source>
</evidence>
<evidence type="ECO:0000256" key="3">
    <source>
        <dbReference type="ARBA" id="ARBA00022490"/>
    </source>
</evidence>
<evidence type="ECO:0000256" key="4">
    <source>
        <dbReference type="ARBA" id="ARBA00022553"/>
    </source>
</evidence>
<feature type="domain" description="HTH araC/xylS-type" evidence="11">
    <location>
        <begin position="401"/>
        <end position="500"/>
    </location>
</feature>
<dbReference type="RefSeq" id="WP_004626553.1">
    <property type="nucleotide sequence ID" value="NZ_AORV01000038.1"/>
</dbReference>
<dbReference type="SUPFAM" id="SSF46689">
    <property type="entry name" value="Homeodomain-like"/>
    <property type="match status" value="2"/>
</dbReference>
<dbReference type="SMART" id="SM00342">
    <property type="entry name" value="HTH_ARAC"/>
    <property type="match status" value="1"/>
</dbReference>
<dbReference type="EMBL" id="AORV01000038">
    <property type="protein sequence ID" value="EMS71431.1"/>
    <property type="molecule type" value="Genomic_DNA"/>
</dbReference>
<dbReference type="Pfam" id="PF12833">
    <property type="entry name" value="HTH_18"/>
    <property type="match status" value="1"/>
</dbReference>
<organism evidence="14 15">
    <name type="scientific">Ruminiclostridium cellobioparum subsp. termitidis CT1112</name>
    <dbReference type="NCBI Taxonomy" id="1195236"/>
    <lineage>
        <taxon>Bacteria</taxon>
        <taxon>Bacillati</taxon>
        <taxon>Bacillota</taxon>
        <taxon>Clostridia</taxon>
        <taxon>Eubacteriales</taxon>
        <taxon>Oscillospiraceae</taxon>
        <taxon>Ruminiclostridium</taxon>
    </lineage>
</organism>
<protein>
    <recommendedName>
        <fullName evidence="2">Stage 0 sporulation protein A homolog</fullName>
    </recommendedName>
</protein>
<feature type="domain" description="GGDEF" evidence="13">
    <location>
        <begin position="180"/>
        <end position="303"/>
    </location>
</feature>
<name>S0FM89_RUMCE</name>
<dbReference type="Pfam" id="PF17853">
    <property type="entry name" value="GGDEF_2"/>
    <property type="match status" value="1"/>
</dbReference>
<dbReference type="InterPro" id="IPR051552">
    <property type="entry name" value="HptR"/>
</dbReference>